<comment type="subunit">
    <text evidence="7">Consists of a catalytic RNA component (M1 or rnpB) and a protein subunit.</text>
</comment>
<dbReference type="InterPro" id="IPR014721">
    <property type="entry name" value="Ribsml_uS5_D2-typ_fold_subgr"/>
</dbReference>
<dbReference type="SUPFAM" id="SSF54211">
    <property type="entry name" value="Ribosomal protein S5 domain 2-like"/>
    <property type="match status" value="1"/>
</dbReference>
<dbReference type="Proteomes" id="UP000260828">
    <property type="component" value="Unassembled WGS sequence"/>
</dbReference>
<dbReference type="PROSITE" id="PS00648">
    <property type="entry name" value="RIBONUCLEASE_P"/>
    <property type="match status" value="1"/>
</dbReference>
<organism evidence="9 11">
    <name type="scientific">Anaerotruncus colihominis</name>
    <dbReference type="NCBI Taxonomy" id="169435"/>
    <lineage>
        <taxon>Bacteria</taxon>
        <taxon>Bacillati</taxon>
        <taxon>Bacillota</taxon>
        <taxon>Clostridia</taxon>
        <taxon>Eubacteriales</taxon>
        <taxon>Oscillospiraceae</taxon>
        <taxon>Anaerotruncus</taxon>
    </lineage>
</organism>
<evidence type="ECO:0000256" key="7">
    <source>
        <dbReference type="HAMAP-Rule" id="MF_00227"/>
    </source>
</evidence>
<dbReference type="Pfam" id="PF00825">
    <property type="entry name" value="Ribonuclease_P"/>
    <property type="match status" value="1"/>
</dbReference>
<dbReference type="RefSeq" id="WP_006873101.1">
    <property type="nucleotide sequence ID" value="NZ_CABIWA010000021.1"/>
</dbReference>
<dbReference type="EC" id="3.1.26.5" evidence="7 8"/>
<accession>A0A174SC50</accession>
<dbReference type="PANTHER" id="PTHR33992:SF1">
    <property type="entry name" value="RIBONUCLEASE P PROTEIN COMPONENT"/>
    <property type="match status" value="1"/>
</dbReference>
<keyword evidence="2 7" id="KW-0819">tRNA processing</keyword>
<evidence type="ECO:0000256" key="8">
    <source>
        <dbReference type="NCBIfam" id="TIGR00188"/>
    </source>
</evidence>
<dbReference type="NCBIfam" id="TIGR00188">
    <property type="entry name" value="rnpA"/>
    <property type="match status" value="1"/>
</dbReference>
<reference evidence="9 11" key="1">
    <citation type="submission" date="2015-09" db="EMBL/GenBank/DDBJ databases">
        <authorList>
            <consortium name="Pathogen Informatics"/>
        </authorList>
    </citation>
    <scope>NUCLEOTIDE SEQUENCE [LARGE SCALE GENOMIC DNA]</scope>
    <source>
        <strain evidence="9 11">2789STDY5834939</strain>
    </source>
</reference>
<comment type="catalytic activity">
    <reaction evidence="7">
        <text>Endonucleolytic cleavage of RNA, removing 5'-extranucleotides from tRNA precursor.</text>
        <dbReference type="EC" id="3.1.26.5"/>
    </reaction>
</comment>
<evidence type="ECO:0000256" key="3">
    <source>
        <dbReference type="ARBA" id="ARBA00022722"/>
    </source>
</evidence>
<dbReference type="GO" id="GO:0000049">
    <property type="term" value="F:tRNA binding"/>
    <property type="evidence" value="ECO:0007669"/>
    <property type="project" value="UniProtKB-UniRule"/>
</dbReference>
<keyword evidence="4 7" id="KW-0255">Endonuclease</keyword>
<evidence type="ECO:0000313" key="11">
    <source>
        <dbReference type="Proteomes" id="UP000095765"/>
    </source>
</evidence>
<dbReference type="PANTHER" id="PTHR33992">
    <property type="entry name" value="RIBONUCLEASE P PROTEIN COMPONENT"/>
    <property type="match status" value="1"/>
</dbReference>
<evidence type="ECO:0000256" key="4">
    <source>
        <dbReference type="ARBA" id="ARBA00022759"/>
    </source>
</evidence>
<evidence type="ECO:0000313" key="10">
    <source>
        <dbReference type="EMBL" id="RGE65780.1"/>
    </source>
</evidence>
<evidence type="ECO:0000256" key="6">
    <source>
        <dbReference type="ARBA" id="ARBA00022884"/>
    </source>
</evidence>
<reference evidence="10 12" key="2">
    <citation type="submission" date="2018-08" db="EMBL/GenBank/DDBJ databases">
        <title>A genome reference for cultivated species of the human gut microbiota.</title>
        <authorList>
            <person name="Zou Y."/>
            <person name="Xue W."/>
            <person name="Luo G."/>
        </authorList>
    </citation>
    <scope>NUCLEOTIDE SEQUENCE [LARGE SCALE GENOMIC DNA]</scope>
    <source>
        <strain evidence="10 12">TF05-12AC</strain>
    </source>
</reference>
<dbReference type="InterPro" id="IPR020568">
    <property type="entry name" value="Ribosomal_Su5_D2-typ_SF"/>
</dbReference>
<name>A0A174SC50_9FIRM</name>
<dbReference type="GO" id="GO:0030677">
    <property type="term" value="C:ribonuclease P complex"/>
    <property type="evidence" value="ECO:0007669"/>
    <property type="project" value="TreeGrafter"/>
</dbReference>
<dbReference type="InterPro" id="IPR000100">
    <property type="entry name" value="RNase_P"/>
</dbReference>
<dbReference type="Gene3D" id="3.30.230.10">
    <property type="match status" value="1"/>
</dbReference>
<evidence type="ECO:0000256" key="5">
    <source>
        <dbReference type="ARBA" id="ARBA00022801"/>
    </source>
</evidence>
<evidence type="ECO:0000313" key="9">
    <source>
        <dbReference type="EMBL" id="CUP93941.1"/>
    </source>
</evidence>
<evidence type="ECO:0000256" key="2">
    <source>
        <dbReference type="ARBA" id="ARBA00022694"/>
    </source>
</evidence>
<dbReference type="EMBL" id="QVME01000011">
    <property type="protein sequence ID" value="RGE65780.1"/>
    <property type="molecule type" value="Genomic_DNA"/>
</dbReference>
<protein>
    <recommendedName>
        <fullName evidence="7 8">Ribonuclease P protein component</fullName>
        <shortName evidence="7">RNase P protein</shortName>
        <shortName evidence="7">RNaseP protein</shortName>
        <ecNumber evidence="7 8">3.1.26.5</ecNumber>
    </recommendedName>
    <alternativeName>
        <fullName evidence="7">Protein C5</fullName>
    </alternativeName>
</protein>
<dbReference type="EMBL" id="CZBE01000017">
    <property type="protein sequence ID" value="CUP93941.1"/>
    <property type="molecule type" value="Genomic_DNA"/>
</dbReference>
<keyword evidence="5 7" id="KW-0378">Hydrolase</keyword>
<dbReference type="GO" id="GO:0001682">
    <property type="term" value="P:tRNA 5'-leader removal"/>
    <property type="evidence" value="ECO:0007669"/>
    <property type="project" value="UniProtKB-UniRule"/>
</dbReference>
<sequence>MAKIQTLTLNKEFKRAYYRGRSFATPVLVVYALKNRSGENRLGLTATKKVGKAVKRNRARRVMREAFYLIEQELAQGYDFVLVARVRTAFVSMQQVLEALRRACEKLGLLR</sequence>
<dbReference type="GO" id="GO:0004526">
    <property type="term" value="F:ribonuclease P activity"/>
    <property type="evidence" value="ECO:0007669"/>
    <property type="project" value="UniProtKB-UniRule"/>
</dbReference>
<gene>
    <name evidence="7 9" type="primary">rnpA</name>
    <name evidence="10" type="ORF">DXC40_16140</name>
    <name evidence="9" type="ORF">ERS852551_02479</name>
</gene>
<keyword evidence="3 7" id="KW-0540">Nuclease</keyword>
<dbReference type="HAMAP" id="MF_00227">
    <property type="entry name" value="RNase_P"/>
    <property type="match status" value="1"/>
</dbReference>
<dbReference type="AlphaFoldDB" id="A0A174SC50"/>
<keyword evidence="6 7" id="KW-0694">RNA-binding</keyword>
<dbReference type="GO" id="GO:0042781">
    <property type="term" value="F:3'-tRNA processing endoribonuclease activity"/>
    <property type="evidence" value="ECO:0007669"/>
    <property type="project" value="TreeGrafter"/>
</dbReference>
<dbReference type="OrthoDB" id="9810867at2"/>
<dbReference type="GeneID" id="72463739"/>
<evidence type="ECO:0000256" key="1">
    <source>
        <dbReference type="ARBA" id="ARBA00002663"/>
    </source>
</evidence>
<comment type="function">
    <text evidence="1 7">RNaseP catalyzes the removal of the 5'-leader sequence from pre-tRNA to produce the mature 5'-terminus. It can also cleave other RNA substrates such as 4.5S RNA. The protein component plays an auxiliary but essential role in vivo by binding to the 5'-leader sequence and broadening the substrate specificity of the ribozyme.</text>
</comment>
<proteinExistence type="inferred from homology"/>
<evidence type="ECO:0000313" key="12">
    <source>
        <dbReference type="Proteomes" id="UP000260828"/>
    </source>
</evidence>
<comment type="similarity">
    <text evidence="7">Belongs to the RnpA family.</text>
</comment>
<dbReference type="InterPro" id="IPR020539">
    <property type="entry name" value="RNase_P_CS"/>
</dbReference>
<dbReference type="Proteomes" id="UP000095765">
    <property type="component" value="Unassembled WGS sequence"/>
</dbReference>